<protein>
    <submittedName>
        <fullName evidence="1">Uncharacterized protein</fullName>
    </submittedName>
</protein>
<dbReference type="Proteomes" id="UP000614601">
    <property type="component" value="Unassembled WGS sequence"/>
</dbReference>
<dbReference type="EMBL" id="CAJFCW020000004">
    <property type="protein sequence ID" value="CAG9113029.1"/>
    <property type="molecule type" value="Genomic_DNA"/>
</dbReference>
<organism evidence="1 2">
    <name type="scientific">Bursaphelenchus okinawaensis</name>
    <dbReference type="NCBI Taxonomy" id="465554"/>
    <lineage>
        <taxon>Eukaryota</taxon>
        <taxon>Metazoa</taxon>
        <taxon>Ecdysozoa</taxon>
        <taxon>Nematoda</taxon>
        <taxon>Chromadorea</taxon>
        <taxon>Rhabditida</taxon>
        <taxon>Tylenchina</taxon>
        <taxon>Tylenchomorpha</taxon>
        <taxon>Aphelenchoidea</taxon>
        <taxon>Aphelenchoididae</taxon>
        <taxon>Bursaphelenchus</taxon>
    </lineage>
</organism>
<dbReference type="EMBL" id="CAJFDH010000004">
    <property type="protein sequence ID" value="CAD5219912.1"/>
    <property type="molecule type" value="Genomic_DNA"/>
</dbReference>
<dbReference type="Proteomes" id="UP000783686">
    <property type="component" value="Unassembled WGS sequence"/>
</dbReference>
<keyword evidence="2" id="KW-1185">Reference proteome</keyword>
<reference evidence="1" key="1">
    <citation type="submission" date="2020-09" db="EMBL/GenBank/DDBJ databases">
        <authorList>
            <person name="Kikuchi T."/>
        </authorList>
    </citation>
    <scope>NUCLEOTIDE SEQUENCE</scope>
    <source>
        <strain evidence="1">SH1</strain>
    </source>
</reference>
<evidence type="ECO:0000313" key="2">
    <source>
        <dbReference type="Proteomes" id="UP000614601"/>
    </source>
</evidence>
<name>A0A811KWH4_9BILA</name>
<evidence type="ECO:0000313" key="1">
    <source>
        <dbReference type="EMBL" id="CAD5219912.1"/>
    </source>
</evidence>
<dbReference type="AlphaFoldDB" id="A0A811KWH4"/>
<comment type="caution">
    <text evidence="1">The sequence shown here is derived from an EMBL/GenBank/DDBJ whole genome shotgun (WGS) entry which is preliminary data.</text>
</comment>
<accession>A0A811KWH4</accession>
<sequence>MTRPIGDQRDVVEQKHDRSAAVRDKKTTLNLREMITVRCHFQNKDKSNIDDFVSVLHEIAHGLRRLPSNQNVKSDSEQKFVESDSHINYEAVDNRIASAGFRNPTFPRYPIDLRHELHARCRRPEELRHALFQFM</sequence>
<proteinExistence type="predicted"/>
<gene>
    <name evidence="1" type="ORF">BOKJ2_LOCUS8681</name>
</gene>